<feature type="region of interest" description="Disordered" evidence="1">
    <location>
        <begin position="1"/>
        <end position="21"/>
    </location>
</feature>
<evidence type="ECO:0000313" key="3">
    <source>
        <dbReference type="EMBL" id="OGX90159.1"/>
    </source>
</evidence>
<comment type="caution">
    <text evidence="3">The sequence shown here is derived from an EMBL/GenBank/DDBJ whole genome shotgun (WGS) entry which is preliminary data.</text>
</comment>
<gene>
    <name evidence="3" type="ORF">BEN49_07325</name>
</gene>
<organism evidence="3 4">
    <name type="scientific">Hymenobacter coccineus</name>
    <dbReference type="NCBI Taxonomy" id="1908235"/>
    <lineage>
        <taxon>Bacteria</taxon>
        <taxon>Pseudomonadati</taxon>
        <taxon>Bacteroidota</taxon>
        <taxon>Cytophagia</taxon>
        <taxon>Cytophagales</taxon>
        <taxon>Hymenobacteraceae</taxon>
        <taxon>Hymenobacter</taxon>
    </lineage>
</organism>
<sequence>MADSNGPEKKKRGPGPRPKALHYKSLTISLPPQDIDRLLEQKKQTGRSRSELLRRAWQGLPLTPQVKRGVLSVAFYRQLVRLVKSLEELVATDEFGPATQGQAQAKLDQVQRFISVLNEGDTQ</sequence>
<dbReference type="AlphaFoldDB" id="A0A1G1TGZ9"/>
<name>A0A1G1TGZ9_9BACT</name>
<keyword evidence="4" id="KW-1185">Reference proteome</keyword>
<proteinExistence type="predicted"/>
<dbReference type="Proteomes" id="UP000177506">
    <property type="component" value="Unassembled WGS sequence"/>
</dbReference>
<dbReference type="GO" id="GO:0006355">
    <property type="term" value="P:regulation of DNA-templated transcription"/>
    <property type="evidence" value="ECO:0007669"/>
    <property type="project" value="InterPro"/>
</dbReference>
<evidence type="ECO:0000313" key="4">
    <source>
        <dbReference type="Proteomes" id="UP000177506"/>
    </source>
</evidence>
<evidence type="ECO:0000256" key="1">
    <source>
        <dbReference type="SAM" id="MobiDB-lite"/>
    </source>
</evidence>
<protein>
    <recommendedName>
        <fullName evidence="2">Ribbon-helix-helix protein CopG domain-containing protein</fullName>
    </recommendedName>
</protein>
<dbReference type="Pfam" id="PF01402">
    <property type="entry name" value="RHH_1"/>
    <property type="match status" value="1"/>
</dbReference>
<accession>A0A1G1TGZ9</accession>
<dbReference type="OrthoDB" id="885814at2"/>
<dbReference type="EMBL" id="MDZA01000188">
    <property type="protein sequence ID" value="OGX90159.1"/>
    <property type="molecule type" value="Genomic_DNA"/>
</dbReference>
<feature type="compositionally biased region" description="Basic residues" evidence="1">
    <location>
        <begin position="9"/>
        <end position="21"/>
    </location>
</feature>
<reference evidence="3 4" key="1">
    <citation type="submission" date="2016-08" db="EMBL/GenBank/DDBJ databases">
        <title>Hymenobacter coccineus sp. nov., Hymenobacter lapidarius sp. nov. and Hymenobacter glacialis sp. nov., isolated from Antarctic soil.</title>
        <authorList>
            <person name="Sedlacek I."/>
            <person name="Kralova S."/>
            <person name="Kyrova K."/>
            <person name="Maslanova I."/>
            <person name="Stankova E."/>
            <person name="Vrbovska V."/>
            <person name="Nemec M."/>
            <person name="Bartak M."/>
            <person name="Svec P."/>
            <person name="Busse H.-J."/>
            <person name="Pantucek R."/>
        </authorList>
    </citation>
    <scope>NUCLEOTIDE SEQUENCE [LARGE SCALE GENOMIC DNA]</scope>
    <source>
        <strain evidence="3 4">CCM 8649</strain>
    </source>
</reference>
<evidence type="ECO:0000259" key="2">
    <source>
        <dbReference type="Pfam" id="PF01402"/>
    </source>
</evidence>
<dbReference type="InterPro" id="IPR002145">
    <property type="entry name" value="CopG"/>
</dbReference>
<feature type="domain" description="Ribbon-helix-helix protein CopG" evidence="2">
    <location>
        <begin position="24"/>
        <end position="56"/>
    </location>
</feature>
<dbReference type="RefSeq" id="WP_070743693.1">
    <property type="nucleotide sequence ID" value="NZ_MDZA01000188.1"/>
</dbReference>